<dbReference type="InterPro" id="IPR002798">
    <property type="entry name" value="SpoIIM-like"/>
</dbReference>
<feature type="transmembrane region" description="Helical" evidence="1">
    <location>
        <begin position="95"/>
        <end position="116"/>
    </location>
</feature>
<gene>
    <name evidence="2" type="ORF">SAMN04488090_1674</name>
</gene>
<feature type="transmembrane region" description="Helical" evidence="1">
    <location>
        <begin position="219"/>
        <end position="238"/>
    </location>
</feature>
<keyword evidence="1" id="KW-0812">Transmembrane</keyword>
<feature type="transmembrane region" description="Helical" evidence="1">
    <location>
        <begin position="192"/>
        <end position="213"/>
    </location>
</feature>
<dbReference type="OrthoDB" id="9800053at2"/>
<feature type="transmembrane region" description="Helical" evidence="1">
    <location>
        <begin position="282"/>
        <end position="303"/>
    </location>
</feature>
<dbReference type="Proteomes" id="UP000198901">
    <property type="component" value="Unassembled WGS sequence"/>
</dbReference>
<dbReference type="STRING" id="563176.SAMN04488090_1674"/>
<dbReference type="PANTHER" id="PTHR35337:SF1">
    <property type="entry name" value="SLR1478 PROTEIN"/>
    <property type="match status" value="1"/>
</dbReference>
<accession>A0A1G9MMW0</accession>
<keyword evidence="3" id="KW-1185">Reference proteome</keyword>
<sequence length="312" mass="35816">MREAAFIKQNAEKWKKYEQEDTRQPDELSERFIELTDDLSYARTFYPESPVTRYLNTLTTRFHQRIYANRKEKSNAFFRFWLYDLPYQFYQSHRALLYSFLFFLAATILGIVSTLYDESFVRLILGDNYVNMTLENIKAGDPMAVYKSDSMTASFLTITLNNVRVAFAAFVYGIVLSVGTVYVLFYNGVMLGAFFTFLFQQGVIRAALLTVWIHGTLEISAIIIAGCAGLTVGNSILFPKTYSRLVSFQRGARQGLKIAVGLVPIFITAGFLEGFVTRQPLYPAVSILIIGVSAFFIVWYFVWYPIRLNRRP</sequence>
<evidence type="ECO:0000256" key="1">
    <source>
        <dbReference type="SAM" id="Phobius"/>
    </source>
</evidence>
<dbReference type="EMBL" id="FNGS01000003">
    <property type="protein sequence ID" value="SDL75626.1"/>
    <property type="molecule type" value="Genomic_DNA"/>
</dbReference>
<protein>
    <submittedName>
        <fullName evidence="2">Uncharacterized membrane protein SpoIIM, required for sporulation</fullName>
    </submittedName>
</protein>
<dbReference type="RefSeq" id="WP_093200360.1">
    <property type="nucleotide sequence ID" value="NZ_FNGS01000003.1"/>
</dbReference>
<reference evidence="2 3" key="1">
    <citation type="submission" date="2016-10" db="EMBL/GenBank/DDBJ databases">
        <authorList>
            <person name="de Groot N.N."/>
        </authorList>
    </citation>
    <scope>NUCLEOTIDE SEQUENCE [LARGE SCALE GENOMIC DNA]</scope>
    <source>
        <strain evidence="2 3">DSM 21668</strain>
    </source>
</reference>
<organism evidence="2 3">
    <name type="scientific">Siphonobacter aquaeclarae</name>
    <dbReference type="NCBI Taxonomy" id="563176"/>
    <lineage>
        <taxon>Bacteria</taxon>
        <taxon>Pseudomonadati</taxon>
        <taxon>Bacteroidota</taxon>
        <taxon>Cytophagia</taxon>
        <taxon>Cytophagales</taxon>
        <taxon>Cytophagaceae</taxon>
        <taxon>Siphonobacter</taxon>
    </lineage>
</organism>
<keyword evidence="1" id="KW-0472">Membrane</keyword>
<dbReference type="AlphaFoldDB" id="A0A1G9MMW0"/>
<evidence type="ECO:0000313" key="2">
    <source>
        <dbReference type="EMBL" id="SDL75626.1"/>
    </source>
</evidence>
<proteinExistence type="predicted"/>
<dbReference type="Pfam" id="PF01944">
    <property type="entry name" value="SpoIIM"/>
    <property type="match status" value="1"/>
</dbReference>
<dbReference type="PANTHER" id="PTHR35337">
    <property type="entry name" value="SLR1478 PROTEIN"/>
    <property type="match status" value="1"/>
</dbReference>
<keyword evidence="1" id="KW-1133">Transmembrane helix</keyword>
<feature type="transmembrane region" description="Helical" evidence="1">
    <location>
        <begin position="258"/>
        <end position="276"/>
    </location>
</feature>
<evidence type="ECO:0000313" key="3">
    <source>
        <dbReference type="Proteomes" id="UP000198901"/>
    </source>
</evidence>
<name>A0A1G9MMW0_9BACT</name>